<accession>A0AAE0SGZ4</accession>
<protein>
    <submittedName>
        <fullName evidence="1">Uncharacterized protein</fullName>
    </submittedName>
</protein>
<organism evidence="1 2">
    <name type="scientific">Potamilus streckersoni</name>
    <dbReference type="NCBI Taxonomy" id="2493646"/>
    <lineage>
        <taxon>Eukaryota</taxon>
        <taxon>Metazoa</taxon>
        <taxon>Spiralia</taxon>
        <taxon>Lophotrochozoa</taxon>
        <taxon>Mollusca</taxon>
        <taxon>Bivalvia</taxon>
        <taxon>Autobranchia</taxon>
        <taxon>Heteroconchia</taxon>
        <taxon>Palaeoheterodonta</taxon>
        <taxon>Unionida</taxon>
        <taxon>Unionoidea</taxon>
        <taxon>Unionidae</taxon>
        <taxon>Ambleminae</taxon>
        <taxon>Lampsilini</taxon>
        <taxon>Potamilus</taxon>
    </lineage>
</organism>
<keyword evidence="2" id="KW-1185">Reference proteome</keyword>
<dbReference type="Proteomes" id="UP001195483">
    <property type="component" value="Unassembled WGS sequence"/>
</dbReference>
<name>A0AAE0SGZ4_9BIVA</name>
<comment type="caution">
    <text evidence="1">The sequence shown here is derived from an EMBL/GenBank/DDBJ whole genome shotgun (WGS) entry which is preliminary data.</text>
</comment>
<dbReference type="AlphaFoldDB" id="A0AAE0SGZ4"/>
<reference evidence="1" key="2">
    <citation type="journal article" date="2021" name="Genome Biol. Evol.">
        <title>Developing a high-quality reference genome for a parasitic bivalve with doubly uniparental inheritance (Bivalvia: Unionida).</title>
        <authorList>
            <person name="Smith C.H."/>
        </authorList>
    </citation>
    <scope>NUCLEOTIDE SEQUENCE</scope>
    <source>
        <strain evidence="1">CHS0354</strain>
        <tissue evidence="1">Mantle</tissue>
    </source>
</reference>
<evidence type="ECO:0000313" key="2">
    <source>
        <dbReference type="Proteomes" id="UP001195483"/>
    </source>
</evidence>
<gene>
    <name evidence="1" type="ORF">CHS0354_031621</name>
</gene>
<evidence type="ECO:0000313" key="1">
    <source>
        <dbReference type="EMBL" id="KAK3591514.1"/>
    </source>
</evidence>
<reference evidence="1" key="3">
    <citation type="submission" date="2023-05" db="EMBL/GenBank/DDBJ databases">
        <authorList>
            <person name="Smith C.H."/>
        </authorList>
    </citation>
    <scope>NUCLEOTIDE SEQUENCE</scope>
    <source>
        <strain evidence="1">CHS0354</strain>
        <tissue evidence="1">Mantle</tissue>
    </source>
</reference>
<proteinExistence type="predicted"/>
<sequence>MVKQVYWVEIAVLIDSGIFDFFSSQIQTDTNEDSVEEGKVERKIRELFSHIINGVGLLYSGINDSSIEISITLRHFYILKDGAH</sequence>
<dbReference type="EMBL" id="JAEAOA010001888">
    <property type="protein sequence ID" value="KAK3591514.1"/>
    <property type="molecule type" value="Genomic_DNA"/>
</dbReference>
<reference evidence="1" key="1">
    <citation type="journal article" date="2021" name="Genome Biol. Evol.">
        <title>A High-Quality Reference Genome for a Parasitic Bivalve with Doubly Uniparental Inheritance (Bivalvia: Unionida).</title>
        <authorList>
            <person name="Smith C.H."/>
        </authorList>
    </citation>
    <scope>NUCLEOTIDE SEQUENCE</scope>
    <source>
        <strain evidence="1">CHS0354</strain>
    </source>
</reference>